<evidence type="ECO:0000313" key="1">
    <source>
        <dbReference type="EMBL" id="CAH2007104.1"/>
    </source>
</evidence>
<dbReference type="EMBL" id="CAKOFQ010007733">
    <property type="protein sequence ID" value="CAH2007104.1"/>
    <property type="molecule type" value="Genomic_DNA"/>
</dbReference>
<dbReference type="Gene3D" id="4.10.60.10">
    <property type="entry name" value="Zinc finger, CCHC-type"/>
    <property type="match status" value="1"/>
</dbReference>
<proteinExistence type="predicted"/>
<sequence>MDSDEKRAIINKIGMFIPGKNKWLEYNAKMEECFDDHPVDLEQRKELCIASLGAKTVKILKGIVKPQKIQDLDYTTIVDKLEEYFYPTPNRQYYLTKFMLRKQLRDESFFKFVWHLRQLLHQCRLSNEEAHKNLKEQLITNTTGIVKLMLESELQKEKTVPTLSKVFCKGLEIDDRFVHGIRKSRRNKKKLRKSKEKKCFRCNQPLTTHENITCPFDWAQCESCEMPGHLLTACKYQKTKCNKCRVIGHVAKICKGQKGIKVFPGQNDDPASASETEHSVRINDLSDIERLTRLILD</sequence>
<organism evidence="1 2">
    <name type="scientific">Acanthoscelides obtectus</name>
    <name type="common">Bean weevil</name>
    <name type="synonym">Bruchus obtectus</name>
    <dbReference type="NCBI Taxonomy" id="200917"/>
    <lineage>
        <taxon>Eukaryota</taxon>
        <taxon>Metazoa</taxon>
        <taxon>Ecdysozoa</taxon>
        <taxon>Arthropoda</taxon>
        <taxon>Hexapoda</taxon>
        <taxon>Insecta</taxon>
        <taxon>Pterygota</taxon>
        <taxon>Neoptera</taxon>
        <taxon>Endopterygota</taxon>
        <taxon>Coleoptera</taxon>
        <taxon>Polyphaga</taxon>
        <taxon>Cucujiformia</taxon>
        <taxon>Chrysomeloidea</taxon>
        <taxon>Chrysomelidae</taxon>
        <taxon>Bruchinae</taxon>
        <taxon>Bruchini</taxon>
        <taxon>Acanthoscelides</taxon>
    </lineage>
</organism>
<gene>
    <name evidence="1" type="ORF">ACAOBT_LOCUS29482</name>
</gene>
<dbReference type="Proteomes" id="UP001152888">
    <property type="component" value="Unassembled WGS sequence"/>
</dbReference>
<dbReference type="AlphaFoldDB" id="A0A9P0M437"/>
<keyword evidence="2" id="KW-1185">Reference proteome</keyword>
<evidence type="ECO:0000313" key="2">
    <source>
        <dbReference type="Proteomes" id="UP001152888"/>
    </source>
</evidence>
<name>A0A9P0M437_ACAOB</name>
<dbReference type="OrthoDB" id="6496131at2759"/>
<reference evidence="1" key="1">
    <citation type="submission" date="2022-03" db="EMBL/GenBank/DDBJ databases">
        <authorList>
            <person name="Sayadi A."/>
        </authorList>
    </citation>
    <scope>NUCLEOTIDE SEQUENCE</scope>
</reference>
<comment type="caution">
    <text evidence="1">The sequence shown here is derived from an EMBL/GenBank/DDBJ whole genome shotgun (WGS) entry which is preliminary data.</text>
</comment>
<protein>
    <submittedName>
        <fullName evidence="1">Uncharacterized protein</fullName>
    </submittedName>
</protein>
<accession>A0A9P0M437</accession>